<evidence type="ECO:0000256" key="4">
    <source>
        <dbReference type="ARBA" id="ARBA00023136"/>
    </source>
</evidence>
<dbReference type="PROSITE" id="PS50928">
    <property type="entry name" value="ABC_TM1"/>
    <property type="match status" value="1"/>
</dbReference>
<dbReference type="CDD" id="cd06261">
    <property type="entry name" value="TM_PBP2"/>
    <property type="match status" value="1"/>
</dbReference>
<feature type="domain" description="ABC transmembrane type-1" evidence="6">
    <location>
        <begin position="184"/>
        <end position="380"/>
    </location>
</feature>
<evidence type="ECO:0000313" key="7">
    <source>
        <dbReference type="EMBL" id="TCN31423.1"/>
    </source>
</evidence>
<dbReference type="PANTHER" id="PTHR43839:SF3">
    <property type="entry name" value="OLIGOPEPTIDE ABC TRANSPORTER, PERMEASE PROTEIN"/>
    <property type="match status" value="1"/>
</dbReference>
<organism evidence="7 8">
    <name type="scientific">Sinorhizobium americanum</name>
    <dbReference type="NCBI Taxonomy" id="194963"/>
    <lineage>
        <taxon>Bacteria</taxon>
        <taxon>Pseudomonadati</taxon>
        <taxon>Pseudomonadota</taxon>
        <taxon>Alphaproteobacteria</taxon>
        <taxon>Hyphomicrobiales</taxon>
        <taxon>Rhizobiaceae</taxon>
        <taxon>Sinorhizobium/Ensifer group</taxon>
        <taxon>Sinorhizobium</taxon>
    </lineage>
</organism>
<dbReference type="AlphaFoldDB" id="A0A4R2BWQ8"/>
<keyword evidence="5" id="KW-0813">Transport</keyword>
<reference evidence="7 8" key="1">
    <citation type="submission" date="2019-03" db="EMBL/GenBank/DDBJ databases">
        <title>Genomic Encyclopedia of Type Strains, Phase IV (KMG-V): Genome sequencing to study the core and pangenomes of soil and plant-associated prokaryotes.</title>
        <authorList>
            <person name="Whitman W."/>
        </authorList>
    </citation>
    <scope>NUCLEOTIDE SEQUENCE [LARGE SCALE GENOMIC DNA]</scope>
    <source>
        <strain evidence="7 8">23C40</strain>
    </source>
</reference>
<evidence type="ECO:0000259" key="6">
    <source>
        <dbReference type="PROSITE" id="PS50928"/>
    </source>
</evidence>
<evidence type="ECO:0000256" key="5">
    <source>
        <dbReference type="RuleBase" id="RU363032"/>
    </source>
</evidence>
<evidence type="ECO:0000313" key="8">
    <source>
        <dbReference type="Proteomes" id="UP000295043"/>
    </source>
</evidence>
<evidence type="ECO:0000256" key="3">
    <source>
        <dbReference type="ARBA" id="ARBA00022989"/>
    </source>
</evidence>
<dbReference type="Pfam" id="PF12911">
    <property type="entry name" value="OppC_N"/>
    <property type="match status" value="1"/>
</dbReference>
<proteinExistence type="inferred from homology"/>
<dbReference type="Proteomes" id="UP000295043">
    <property type="component" value="Unassembled WGS sequence"/>
</dbReference>
<feature type="transmembrane region" description="Helical" evidence="5">
    <location>
        <begin position="188"/>
        <end position="213"/>
    </location>
</feature>
<sequence>MTSPIPAPGEPLPHYVSTAPFDPYSVEVMTEEQVRVNQASQLRLMWWKFKRHKVALASGIFLAVLYGMILICEFLAPYNLHTRNMDFIYAPPQRVHFFHEGDFVGPFVYGRTMQLDMDTLKRNYTDNRADVQPIRFFCRGDSYRFWGLFESNLHLVCPAENGQMFLLGSDRLGRDVLSRIIYGARISLTIGLLGITVSFVLGIVIGGFAGYHGGVFDLVVQRLIEVLQSIPSIPLWLSLAAIMPATWSPILIYLGITVILGLLDWTGLARAVRSKLLALREEDYVLAAQLMGAKSSRIIGRHLVPGFMSHLIATATISIPGMILGETALSFLGLGLRPPITSWGILLTEAKSVSVIAFYPWLLFPTIPVILVILAFNFLGDGLRDAADPYK</sequence>
<keyword evidence="4 5" id="KW-0472">Membrane</keyword>
<dbReference type="InterPro" id="IPR025966">
    <property type="entry name" value="OppC_N"/>
</dbReference>
<comment type="subcellular location">
    <subcellularLocation>
        <location evidence="1 5">Cell membrane</location>
        <topology evidence="1 5">Multi-pass membrane protein</topology>
    </subcellularLocation>
</comment>
<keyword evidence="3 5" id="KW-1133">Transmembrane helix</keyword>
<dbReference type="PANTHER" id="PTHR43839">
    <property type="entry name" value="OPPC IN A BINDING PROTEIN-DEPENDENT TRANSPORT SYSTEM"/>
    <property type="match status" value="1"/>
</dbReference>
<feature type="transmembrane region" description="Helical" evidence="5">
    <location>
        <begin position="356"/>
        <end position="379"/>
    </location>
</feature>
<dbReference type="GO" id="GO:0005886">
    <property type="term" value="C:plasma membrane"/>
    <property type="evidence" value="ECO:0007669"/>
    <property type="project" value="UniProtKB-SubCell"/>
</dbReference>
<accession>A0A4R2BWQ8</accession>
<dbReference type="RefSeq" id="WP_132074709.1">
    <property type="nucleotide sequence ID" value="NZ_SLVU01000006.1"/>
</dbReference>
<gene>
    <name evidence="7" type="ORF">EV184_106196</name>
</gene>
<comment type="similarity">
    <text evidence="5">Belongs to the binding-protein-dependent transport system permease family.</text>
</comment>
<dbReference type="InterPro" id="IPR000515">
    <property type="entry name" value="MetI-like"/>
</dbReference>
<feature type="transmembrane region" description="Helical" evidence="5">
    <location>
        <begin position="233"/>
        <end position="263"/>
    </location>
</feature>
<protein>
    <submittedName>
        <fullName evidence="7">Peptide/nickel transport system permease protein</fullName>
    </submittedName>
</protein>
<dbReference type="InterPro" id="IPR035906">
    <property type="entry name" value="MetI-like_sf"/>
</dbReference>
<evidence type="ECO:0000256" key="2">
    <source>
        <dbReference type="ARBA" id="ARBA00022692"/>
    </source>
</evidence>
<keyword evidence="2 5" id="KW-0812">Transmembrane</keyword>
<dbReference type="EMBL" id="SLVU01000006">
    <property type="protein sequence ID" value="TCN31423.1"/>
    <property type="molecule type" value="Genomic_DNA"/>
</dbReference>
<dbReference type="SUPFAM" id="SSF161098">
    <property type="entry name" value="MetI-like"/>
    <property type="match status" value="1"/>
</dbReference>
<name>A0A4R2BWQ8_9HYPH</name>
<evidence type="ECO:0000256" key="1">
    <source>
        <dbReference type="ARBA" id="ARBA00004651"/>
    </source>
</evidence>
<dbReference type="Pfam" id="PF00528">
    <property type="entry name" value="BPD_transp_1"/>
    <property type="match status" value="1"/>
</dbReference>
<dbReference type="GO" id="GO:0055085">
    <property type="term" value="P:transmembrane transport"/>
    <property type="evidence" value="ECO:0007669"/>
    <property type="project" value="InterPro"/>
</dbReference>
<dbReference type="Gene3D" id="1.10.3720.10">
    <property type="entry name" value="MetI-like"/>
    <property type="match status" value="1"/>
</dbReference>
<feature type="transmembrane region" description="Helical" evidence="5">
    <location>
        <begin position="311"/>
        <end position="336"/>
    </location>
</feature>
<comment type="caution">
    <text evidence="7">The sequence shown here is derived from an EMBL/GenBank/DDBJ whole genome shotgun (WGS) entry which is preliminary data.</text>
</comment>
<feature type="transmembrane region" description="Helical" evidence="5">
    <location>
        <begin position="54"/>
        <end position="76"/>
    </location>
</feature>